<gene>
    <name evidence="2" type="ORF">F8M41_010276</name>
</gene>
<feature type="region of interest" description="Disordered" evidence="1">
    <location>
        <begin position="1"/>
        <end position="44"/>
    </location>
</feature>
<reference evidence="2 3" key="1">
    <citation type="journal article" date="2019" name="Environ. Microbiol.">
        <title>At the nexus of three kingdoms: the genome of the mycorrhizal fungus Gigaspora margarita provides insights into plant, endobacterial and fungal interactions.</title>
        <authorList>
            <person name="Venice F."/>
            <person name="Ghignone S."/>
            <person name="Salvioli di Fossalunga A."/>
            <person name="Amselem J."/>
            <person name="Novero M."/>
            <person name="Xianan X."/>
            <person name="Sedzielewska Toro K."/>
            <person name="Morin E."/>
            <person name="Lipzen A."/>
            <person name="Grigoriev I.V."/>
            <person name="Henrissat B."/>
            <person name="Martin F.M."/>
            <person name="Bonfante P."/>
        </authorList>
    </citation>
    <scope>NUCLEOTIDE SEQUENCE [LARGE SCALE GENOMIC DNA]</scope>
    <source>
        <strain evidence="2 3">BEG34</strain>
    </source>
</reference>
<evidence type="ECO:0000313" key="2">
    <source>
        <dbReference type="EMBL" id="KAF0395318.1"/>
    </source>
</evidence>
<accession>A0A8H3X164</accession>
<protein>
    <submittedName>
        <fullName evidence="2">Uncharacterized protein</fullName>
    </submittedName>
</protein>
<evidence type="ECO:0000256" key="1">
    <source>
        <dbReference type="SAM" id="MobiDB-lite"/>
    </source>
</evidence>
<evidence type="ECO:0000313" key="3">
    <source>
        <dbReference type="Proteomes" id="UP000439903"/>
    </source>
</evidence>
<keyword evidence="3" id="KW-1185">Reference proteome</keyword>
<feature type="compositionally biased region" description="Polar residues" evidence="1">
    <location>
        <begin position="27"/>
        <end position="44"/>
    </location>
</feature>
<proteinExistence type="predicted"/>
<dbReference type="AlphaFoldDB" id="A0A8H3X164"/>
<organism evidence="2 3">
    <name type="scientific">Gigaspora margarita</name>
    <dbReference type="NCBI Taxonomy" id="4874"/>
    <lineage>
        <taxon>Eukaryota</taxon>
        <taxon>Fungi</taxon>
        <taxon>Fungi incertae sedis</taxon>
        <taxon>Mucoromycota</taxon>
        <taxon>Glomeromycotina</taxon>
        <taxon>Glomeromycetes</taxon>
        <taxon>Diversisporales</taxon>
        <taxon>Gigasporaceae</taxon>
        <taxon>Gigaspora</taxon>
    </lineage>
</organism>
<dbReference type="EMBL" id="WTPW01002148">
    <property type="protein sequence ID" value="KAF0395318.1"/>
    <property type="molecule type" value="Genomic_DNA"/>
</dbReference>
<sequence length="78" mass="9265">MREHPKSKPRCVMTSLSSKEDQKRPQSHNCAMTNETNRDTPNSLKSKLFLWHKEDQRMVMPHYGRHFLPYVRGLSPKQ</sequence>
<name>A0A8H3X164_GIGMA</name>
<dbReference type="Proteomes" id="UP000439903">
    <property type="component" value="Unassembled WGS sequence"/>
</dbReference>
<comment type="caution">
    <text evidence="2">The sequence shown here is derived from an EMBL/GenBank/DDBJ whole genome shotgun (WGS) entry which is preliminary data.</text>
</comment>